<dbReference type="AlphaFoldDB" id="A0A9D3Z098"/>
<protein>
    <submittedName>
        <fullName evidence="2">Uncharacterized protein</fullName>
    </submittedName>
</protein>
<evidence type="ECO:0000313" key="3">
    <source>
        <dbReference type="Proteomes" id="UP000828390"/>
    </source>
</evidence>
<dbReference type="EMBL" id="JAIWYP010000014">
    <property type="protein sequence ID" value="KAH3710565.1"/>
    <property type="molecule type" value="Genomic_DNA"/>
</dbReference>
<keyword evidence="1" id="KW-0732">Signal</keyword>
<gene>
    <name evidence="2" type="ORF">DPMN_070051</name>
</gene>
<accession>A0A9D3Z098</accession>
<name>A0A9D3Z098_DREPO</name>
<feature type="signal peptide" evidence="1">
    <location>
        <begin position="1"/>
        <end position="20"/>
    </location>
</feature>
<evidence type="ECO:0000256" key="1">
    <source>
        <dbReference type="SAM" id="SignalP"/>
    </source>
</evidence>
<comment type="caution">
    <text evidence="2">The sequence shown here is derived from an EMBL/GenBank/DDBJ whole genome shotgun (WGS) entry which is preliminary data.</text>
</comment>
<feature type="chain" id="PRO_5038505717" evidence="1">
    <location>
        <begin position="21"/>
        <end position="193"/>
    </location>
</feature>
<proteinExistence type="predicted"/>
<keyword evidence="3" id="KW-1185">Reference proteome</keyword>
<evidence type="ECO:0000313" key="2">
    <source>
        <dbReference type="EMBL" id="KAH3710565.1"/>
    </source>
</evidence>
<sequence length="193" mass="21342">MVMSALTVVVLFIIIVDFRADLHPICSGSFIEYVGDILKFTAGATDEVNVTSESQVGDGSSTDGDRCVVVMYILLHYLFNDKVKQDGSDRTSLKDANRCHKEVPLMSIEKFCNAGVSVEFLHNLQQRFVNVGSPHNIVIIGHNATRGQKFSYSRPALNPACSLTSNSSVLLFNRWRMMSSMICNCSFSAGYDK</sequence>
<dbReference type="Proteomes" id="UP000828390">
    <property type="component" value="Unassembled WGS sequence"/>
</dbReference>
<organism evidence="2 3">
    <name type="scientific">Dreissena polymorpha</name>
    <name type="common">Zebra mussel</name>
    <name type="synonym">Mytilus polymorpha</name>
    <dbReference type="NCBI Taxonomy" id="45954"/>
    <lineage>
        <taxon>Eukaryota</taxon>
        <taxon>Metazoa</taxon>
        <taxon>Spiralia</taxon>
        <taxon>Lophotrochozoa</taxon>
        <taxon>Mollusca</taxon>
        <taxon>Bivalvia</taxon>
        <taxon>Autobranchia</taxon>
        <taxon>Heteroconchia</taxon>
        <taxon>Euheterodonta</taxon>
        <taxon>Imparidentia</taxon>
        <taxon>Neoheterodontei</taxon>
        <taxon>Myida</taxon>
        <taxon>Dreissenoidea</taxon>
        <taxon>Dreissenidae</taxon>
        <taxon>Dreissena</taxon>
    </lineage>
</organism>
<reference evidence="2" key="1">
    <citation type="journal article" date="2019" name="bioRxiv">
        <title>The Genome of the Zebra Mussel, Dreissena polymorpha: A Resource for Invasive Species Research.</title>
        <authorList>
            <person name="McCartney M.A."/>
            <person name="Auch B."/>
            <person name="Kono T."/>
            <person name="Mallez S."/>
            <person name="Zhang Y."/>
            <person name="Obille A."/>
            <person name="Becker A."/>
            <person name="Abrahante J.E."/>
            <person name="Garbe J."/>
            <person name="Badalamenti J.P."/>
            <person name="Herman A."/>
            <person name="Mangelson H."/>
            <person name="Liachko I."/>
            <person name="Sullivan S."/>
            <person name="Sone E.D."/>
            <person name="Koren S."/>
            <person name="Silverstein K.A.T."/>
            <person name="Beckman K.B."/>
            <person name="Gohl D.M."/>
        </authorList>
    </citation>
    <scope>NUCLEOTIDE SEQUENCE</scope>
    <source>
        <strain evidence="2">Duluth1</strain>
        <tissue evidence="2">Whole animal</tissue>
    </source>
</reference>
<reference evidence="2" key="2">
    <citation type="submission" date="2020-11" db="EMBL/GenBank/DDBJ databases">
        <authorList>
            <person name="McCartney M.A."/>
            <person name="Auch B."/>
            <person name="Kono T."/>
            <person name="Mallez S."/>
            <person name="Becker A."/>
            <person name="Gohl D.M."/>
            <person name="Silverstein K.A.T."/>
            <person name="Koren S."/>
            <person name="Bechman K.B."/>
            <person name="Herman A."/>
            <person name="Abrahante J.E."/>
            <person name="Garbe J."/>
        </authorList>
    </citation>
    <scope>NUCLEOTIDE SEQUENCE</scope>
    <source>
        <strain evidence="2">Duluth1</strain>
        <tissue evidence="2">Whole animal</tissue>
    </source>
</reference>